<evidence type="ECO:0000256" key="5">
    <source>
        <dbReference type="ARBA" id="ARBA00023136"/>
    </source>
</evidence>
<keyword evidence="8" id="KW-1185">Reference proteome</keyword>
<dbReference type="Pfam" id="PF01943">
    <property type="entry name" value="Polysacc_synt"/>
    <property type="match status" value="1"/>
</dbReference>
<feature type="transmembrane region" description="Helical" evidence="6">
    <location>
        <begin position="129"/>
        <end position="150"/>
    </location>
</feature>
<dbReference type="InterPro" id="IPR050833">
    <property type="entry name" value="Poly_Biosynth_Transport"/>
</dbReference>
<accession>A0A7H1N0D2</accession>
<comment type="subcellular location">
    <subcellularLocation>
        <location evidence="1">Cell membrane</location>
        <topology evidence="1">Multi-pass membrane protein</topology>
    </subcellularLocation>
</comment>
<reference evidence="7 8" key="1">
    <citation type="submission" date="2020-05" db="EMBL/GenBank/DDBJ databases">
        <title>Complete closed genome sequence of Defluviicoccus vanus.</title>
        <authorList>
            <person name="Bessarab I."/>
            <person name="Arumugam K."/>
            <person name="Maszenan A.M."/>
            <person name="Seviour R.J."/>
            <person name="Williams R.B."/>
        </authorList>
    </citation>
    <scope>NUCLEOTIDE SEQUENCE [LARGE SCALE GENOMIC DNA]</scope>
    <source>
        <strain evidence="7 8">Ben 114</strain>
    </source>
</reference>
<evidence type="ECO:0000256" key="2">
    <source>
        <dbReference type="ARBA" id="ARBA00022475"/>
    </source>
</evidence>
<dbReference type="RefSeq" id="WP_190262677.1">
    <property type="nucleotide sequence ID" value="NZ_CP053923.1"/>
</dbReference>
<sequence>MLTALLNDLRLRHVLSGAALTMGVKIVGAAAAFGFHVLLARQIGAEGYGQFSYVLSIAAMLSVISIFGTNVVNLKYAATYAAQREWGLLTGIVCWSIVRVSIASVAVSTTLALIVLVPVLNVSSAERTSFFLAALIVVFGSVAVAEAGILRGLRHPLSLRNSPIPARALRSLLSLATMLALMGTGVTLEQSYQALAINAVSAFAVLAVTTSLVLRALPANASLRQREYRSRQWMSTALPICLMAIAQSLQGQVDILILKHFSTIDDVGVFSAASRISLIVGFGIASISSVMSPTMAELITLNMRAELQRLLYQTSAVTFLWAISALLFSFLWGREILSLFGPDFVRGYATLLLLLSAQCVIALAGNLGMLMVLTGHQVTAGWIYSIVVVGNIGLDIILVPVFGMEGAAMASLFVALISRIGIGYFLGRREGITASLISGLWAKLCSKTAYDS</sequence>
<feature type="transmembrane region" description="Helical" evidence="6">
    <location>
        <begin position="14"/>
        <end position="39"/>
    </location>
</feature>
<feature type="transmembrane region" description="Helical" evidence="6">
    <location>
        <begin position="237"/>
        <end position="258"/>
    </location>
</feature>
<evidence type="ECO:0000313" key="7">
    <source>
        <dbReference type="EMBL" id="QNT69168.1"/>
    </source>
</evidence>
<keyword evidence="5 6" id="KW-0472">Membrane</keyword>
<feature type="transmembrane region" description="Helical" evidence="6">
    <location>
        <begin position="408"/>
        <end position="427"/>
    </location>
</feature>
<feature type="transmembrane region" description="Helical" evidence="6">
    <location>
        <begin position="310"/>
        <end position="332"/>
    </location>
</feature>
<gene>
    <name evidence="7" type="ORF">HQ394_07260</name>
</gene>
<feature type="transmembrane region" description="Helical" evidence="6">
    <location>
        <begin position="86"/>
        <end position="117"/>
    </location>
</feature>
<evidence type="ECO:0000313" key="8">
    <source>
        <dbReference type="Proteomes" id="UP000516369"/>
    </source>
</evidence>
<keyword evidence="4 6" id="KW-1133">Transmembrane helix</keyword>
<feature type="transmembrane region" description="Helical" evidence="6">
    <location>
        <begin position="278"/>
        <end position="298"/>
    </location>
</feature>
<name>A0A7H1N0D2_9PROT</name>
<feature type="transmembrane region" description="Helical" evidence="6">
    <location>
        <begin position="51"/>
        <end position="74"/>
    </location>
</feature>
<evidence type="ECO:0000256" key="4">
    <source>
        <dbReference type="ARBA" id="ARBA00022989"/>
    </source>
</evidence>
<evidence type="ECO:0000256" key="6">
    <source>
        <dbReference type="SAM" id="Phobius"/>
    </source>
</evidence>
<dbReference type="KEGG" id="dvn:HQ394_07260"/>
<dbReference type="PANTHER" id="PTHR30250">
    <property type="entry name" value="PST FAMILY PREDICTED COLANIC ACID TRANSPORTER"/>
    <property type="match status" value="1"/>
</dbReference>
<keyword evidence="2" id="KW-1003">Cell membrane</keyword>
<dbReference type="PANTHER" id="PTHR30250:SF11">
    <property type="entry name" value="O-ANTIGEN TRANSPORTER-RELATED"/>
    <property type="match status" value="1"/>
</dbReference>
<dbReference type="InterPro" id="IPR002797">
    <property type="entry name" value="Polysacc_synth"/>
</dbReference>
<feature type="transmembrane region" description="Helical" evidence="6">
    <location>
        <begin position="194"/>
        <end position="217"/>
    </location>
</feature>
<dbReference type="GO" id="GO:0005886">
    <property type="term" value="C:plasma membrane"/>
    <property type="evidence" value="ECO:0007669"/>
    <property type="project" value="UniProtKB-SubCell"/>
</dbReference>
<protein>
    <submittedName>
        <fullName evidence="7">Oligosaccharide flippase family protein</fullName>
    </submittedName>
</protein>
<keyword evidence="3 6" id="KW-0812">Transmembrane</keyword>
<evidence type="ECO:0000256" key="1">
    <source>
        <dbReference type="ARBA" id="ARBA00004651"/>
    </source>
</evidence>
<feature type="transmembrane region" description="Helical" evidence="6">
    <location>
        <begin position="171"/>
        <end position="188"/>
    </location>
</feature>
<proteinExistence type="predicted"/>
<feature type="transmembrane region" description="Helical" evidence="6">
    <location>
        <begin position="352"/>
        <end position="374"/>
    </location>
</feature>
<organism evidence="7 8">
    <name type="scientific">Defluviicoccus vanus</name>
    <dbReference type="NCBI Taxonomy" id="111831"/>
    <lineage>
        <taxon>Bacteria</taxon>
        <taxon>Pseudomonadati</taxon>
        <taxon>Pseudomonadota</taxon>
        <taxon>Alphaproteobacteria</taxon>
        <taxon>Rhodospirillales</taxon>
        <taxon>Rhodospirillaceae</taxon>
        <taxon>Defluviicoccus</taxon>
    </lineage>
</organism>
<dbReference type="AlphaFoldDB" id="A0A7H1N0D2"/>
<dbReference type="Proteomes" id="UP000516369">
    <property type="component" value="Chromosome"/>
</dbReference>
<feature type="transmembrane region" description="Helical" evidence="6">
    <location>
        <begin position="381"/>
        <end position="402"/>
    </location>
</feature>
<evidence type="ECO:0000256" key="3">
    <source>
        <dbReference type="ARBA" id="ARBA00022692"/>
    </source>
</evidence>
<dbReference type="EMBL" id="CP053923">
    <property type="protein sequence ID" value="QNT69168.1"/>
    <property type="molecule type" value="Genomic_DNA"/>
</dbReference>